<dbReference type="GO" id="GO:0030431">
    <property type="term" value="P:sleep"/>
    <property type="evidence" value="ECO:0007669"/>
    <property type="project" value="InterPro"/>
</dbReference>
<dbReference type="KEGG" id="lak:106150464"/>
<keyword evidence="5" id="KW-1185">Reference proteome</keyword>
<reference evidence="6" key="1">
    <citation type="submission" date="2025-08" db="UniProtKB">
        <authorList>
            <consortium name="RefSeq"/>
        </authorList>
    </citation>
    <scope>IDENTIFICATION</scope>
    <source>
        <tissue evidence="6">Gonads</tissue>
    </source>
</reference>
<dbReference type="Proteomes" id="UP000085678">
    <property type="component" value="Unplaced"/>
</dbReference>
<feature type="signal peptide" evidence="4">
    <location>
        <begin position="1"/>
        <end position="21"/>
    </location>
</feature>
<keyword evidence="3" id="KW-1133">Transmembrane helix</keyword>
<feature type="transmembrane region" description="Helical" evidence="3">
    <location>
        <begin position="130"/>
        <end position="149"/>
    </location>
</feature>
<dbReference type="InterPro" id="IPR050975">
    <property type="entry name" value="Sleep_regulator"/>
</dbReference>
<proteinExistence type="predicted"/>
<dbReference type="RefSeq" id="XP_013378771.1">
    <property type="nucleotide sequence ID" value="XM_013523317.1"/>
</dbReference>
<evidence type="ECO:0000256" key="3">
    <source>
        <dbReference type="SAM" id="Phobius"/>
    </source>
</evidence>
<dbReference type="InterPro" id="IPR031424">
    <property type="entry name" value="QVR-like"/>
</dbReference>
<evidence type="ECO:0000256" key="4">
    <source>
        <dbReference type="SAM" id="SignalP"/>
    </source>
</evidence>
<accession>A0A1S3GZW2</accession>
<evidence type="ECO:0000256" key="2">
    <source>
        <dbReference type="ARBA" id="ARBA00023180"/>
    </source>
</evidence>
<dbReference type="OrthoDB" id="6083863at2759"/>
<dbReference type="GO" id="GO:0032222">
    <property type="term" value="P:regulation of synaptic transmission, cholinergic"/>
    <property type="evidence" value="ECO:0007669"/>
    <property type="project" value="InterPro"/>
</dbReference>
<keyword evidence="3" id="KW-0812">Transmembrane</keyword>
<evidence type="ECO:0000313" key="6">
    <source>
        <dbReference type="RefSeq" id="XP_013378771.1"/>
    </source>
</evidence>
<organism evidence="5 6">
    <name type="scientific">Lingula anatina</name>
    <name type="common">Brachiopod</name>
    <name type="synonym">Lingula unguis</name>
    <dbReference type="NCBI Taxonomy" id="7574"/>
    <lineage>
        <taxon>Eukaryota</taxon>
        <taxon>Metazoa</taxon>
        <taxon>Spiralia</taxon>
        <taxon>Lophotrochozoa</taxon>
        <taxon>Brachiopoda</taxon>
        <taxon>Linguliformea</taxon>
        <taxon>Lingulata</taxon>
        <taxon>Lingulida</taxon>
        <taxon>Linguloidea</taxon>
        <taxon>Lingulidae</taxon>
        <taxon>Lingula</taxon>
    </lineage>
</organism>
<name>A0A1S3GZW2_LINAN</name>
<keyword evidence="3" id="KW-0472">Membrane</keyword>
<dbReference type="PANTHER" id="PTHR33562">
    <property type="entry name" value="ATILLA, ISOFORM B-RELATED-RELATED"/>
    <property type="match status" value="1"/>
</dbReference>
<evidence type="ECO:0000313" key="5">
    <source>
        <dbReference type="Proteomes" id="UP000085678"/>
    </source>
</evidence>
<dbReference type="Pfam" id="PF17064">
    <property type="entry name" value="QVR"/>
    <property type="match status" value="1"/>
</dbReference>
<feature type="chain" id="PRO_5010356597" evidence="4">
    <location>
        <begin position="22"/>
        <end position="150"/>
    </location>
</feature>
<dbReference type="GeneID" id="106150464"/>
<gene>
    <name evidence="6" type="primary">LOC106150464</name>
</gene>
<protein>
    <submittedName>
        <fullName evidence="6">Uncharacterized protein LOC106150464</fullName>
    </submittedName>
</protein>
<dbReference type="AlphaFoldDB" id="A0A1S3GZW2"/>
<evidence type="ECO:0000256" key="1">
    <source>
        <dbReference type="ARBA" id="ARBA00022729"/>
    </source>
</evidence>
<keyword evidence="2" id="KW-0325">Glycoprotein</keyword>
<dbReference type="InParanoid" id="A0A1S3GZW2"/>
<keyword evidence="1 4" id="KW-0732">Signal</keyword>
<sequence>MSARQILSILLFLAIINVAYAVLCYQCNSRDHPDCGDDPFSGLNLTTTMSCVRCKKWKRLQDGSTYIERGCDTSGRWSYINGCLYKYKSGSTAFSGSRSGPNTGAMPWISGTENHECYCDTSLCNRGSDLHTKVTFVAILAFFISVFGLF</sequence>